<feature type="compositionally biased region" description="Basic and acidic residues" evidence="2">
    <location>
        <begin position="562"/>
        <end position="575"/>
    </location>
</feature>
<accession>A0ABW4Q0I4</accession>
<proteinExistence type="predicted"/>
<evidence type="ECO:0000313" key="4">
    <source>
        <dbReference type="EMBL" id="MFD1836594.1"/>
    </source>
</evidence>
<evidence type="ECO:0000313" key="5">
    <source>
        <dbReference type="Proteomes" id="UP001597280"/>
    </source>
</evidence>
<dbReference type="SUPFAM" id="SSF49879">
    <property type="entry name" value="SMAD/FHA domain"/>
    <property type="match status" value="1"/>
</dbReference>
<feature type="compositionally biased region" description="Low complexity" evidence="2">
    <location>
        <begin position="271"/>
        <end position="299"/>
    </location>
</feature>
<feature type="compositionally biased region" description="Low complexity" evidence="2">
    <location>
        <begin position="622"/>
        <end position="660"/>
    </location>
</feature>
<feature type="compositionally biased region" description="Low complexity" evidence="2">
    <location>
        <begin position="680"/>
        <end position="696"/>
    </location>
</feature>
<evidence type="ECO:0000259" key="3">
    <source>
        <dbReference type="PROSITE" id="PS50006"/>
    </source>
</evidence>
<dbReference type="CDD" id="cd00060">
    <property type="entry name" value="FHA"/>
    <property type="match status" value="1"/>
</dbReference>
<gene>
    <name evidence="4" type="ORF">ACFSDA_16155</name>
</gene>
<dbReference type="EMBL" id="JBHUFL010000010">
    <property type="protein sequence ID" value="MFD1836594.1"/>
    <property type="molecule type" value="Genomic_DNA"/>
</dbReference>
<dbReference type="RefSeq" id="WP_343906583.1">
    <property type="nucleotide sequence ID" value="NZ_BAAAIS010000012.1"/>
</dbReference>
<name>A0ABW4Q0I4_9MICO</name>
<dbReference type="Gene3D" id="2.60.200.20">
    <property type="match status" value="1"/>
</dbReference>
<feature type="compositionally biased region" description="Basic and acidic residues" evidence="2">
    <location>
        <begin position="541"/>
        <end position="551"/>
    </location>
</feature>
<keyword evidence="1" id="KW-0597">Phosphoprotein</keyword>
<evidence type="ECO:0000256" key="2">
    <source>
        <dbReference type="SAM" id="MobiDB-lite"/>
    </source>
</evidence>
<dbReference type="InterPro" id="IPR000253">
    <property type="entry name" value="FHA_dom"/>
</dbReference>
<feature type="region of interest" description="Disordered" evidence="2">
    <location>
        <begin position="184"/>
        <end position="711"/>
    </location>
</feature>
<feature type="compositionally biased region" description="Pro residues" evidence="2">
    <location>
        <begin position="661"/>
        <end position="679"/>
    </location>
</feature>
<dbReference type="Proteomes" id="UP001597280">
    <property type="component" value="Unassembled WGS sequence"/>
</dbReference>
<dbReference type="InterPro" id="IPR008984">
    <property type="entry name" value="SMAD_FHA_dom_sf"/>
</dbReference>
<dbReference type="PROSITE" id="PS50006">
    <property type="entry name" value="FHA_DOMAIN"/>
    <property type="match status" value="1"/>
</dbReference>
<protein>
    <submittedName>
        <fullName evidence="4">FHA domain-containing protein</fullName>
    </submittedName>
</protein>
<feature type="compositionally biased region" description="Low complexity" evidence="2">
    <location>
        <begin position="460"/>
        <end position="505"/>
    </location>
</feature>
<feature type="compositionally biased region" description="Basic and acidic residues" evidence="2">
    <location>
        <begin position="184"/>
        <end position="201"/>
    </location>
</feature>
<comment type="caution">
    <text evidence="4">The sequence shown here is derived from an EMBL/GenBank/DDBJ whole genome shotgun (WGS) entry which is preliminary data.</text>
</comment>
<feature type="compositionally biased region" description="Low complexity" evidence="2">
    <location>
        <begin position="578"/>
        <end position="598"/>
    </location>
</feature>
<organism evidence="4 5">
    <name type="scientific">Brachybacterium rhamnosum</name>
    <dbReference type="NCBI Taxonomy" id="173361"/>
    <lineage>
        <taxon>Bacteria</taxon>
        <taxon>Bacillati</taxon>
        <taxon>Actinomycetota</taxon>
        <taxon>Actinomycetes</taxon>
        <taxon>Micrococcales</taxon>
        <taxon>Dermabacteraceae</taxon>
        <taxon>Brachybacterium</taxon>
    </lineage>
</organism>
<feature type="compositionally biased region" description="Acidic residues" evidence="2">
    <location>
        <begin position="552"/>
        <end position="561"/>
    </location>
</feature>
<dbReference type="Pfam" id="PF00498">
    <property type="entry name" value="FHA"/>
    <property type="match status" value="1"/>
</dbReference>
<feature type="compositionally biased region" description="Low complexity" evidence="2">
    <location>
        <begin position="307"/>
        <end position="352"/>
    </location>
</feature>
<evidence type="ECO:0000256" key="1">
    <source>
        <dbReference type="ARBA" id="ARBA00022553"/>
    </source>
</evidence>
<feature type="compositionally biased region" description="Low complexity" evidence="2">
    <location>
        <begin position="204"/>
        <end position="219"/>
    </location>
</feature>
<reference evidence="5" key="1">
    <citation type="journal article" date="2019" name="Int. J. Syst. Evol. Microbiol.">
        <title>The Global Catalogue of Microorganisms (GCM) 10K type strain sequencing project: providing services to taxonomists for standard genome sequencing and annotation.</title>
        <authorList>
            <consortium name="The Broad Institute Genomics Platform"/>
            <consortium name="The Broad Institute Genome Sequencing Center for Infectious Disease"/>
            <person name="Wu L."/>
            <person name="Ma J."/>
        </authorList>
    </citation>
    <scope>NUCLEOTIDE SEQUENCE [LARGE SCALE GENOMIC DNA]</scope>
    <source>
        <strain evidence="5">JCM 11650</strain>
    </source>
</reference>
<feature type="compositionally biased region" description="Polar residues" evidence="2">
    <location>
        <begin position="361"/>
        <end position="383"/>
    </location>
</feature>
<feature type="domain" description="FHA" evidence="3">
    <location>
        <begin position="772"/>
        <end position="829"/>
    </location>
</feature>
<sequence length="866" mass="87669">MSGTGGEGAASTGTGDGPAPLLGAGIWVQNGPATLVVRERGWIVLVPGTRKEVIEAAWSVLGEDAVDGDTLLPRTAELAGLEGPEKIPAILFALVSGSSAQLGVKGRTLLSLHDADGARQLEGADGELRSASAEGLERIAFGDLPPEDPTGGLRIGTGVMRTKGFVHMLVDPAALPDERRARLAAQVEKDGRSIESEESKAKRAAAPAPARPAASSSSSTPVRKPAAATRKPGEMPPSIAGRGGSSSRSSRTEPEAPRGPSVFDGLFGGDAPAPAAATPAAAPDPVAPAAERWVSEPTPAAAPAPAPETLAVGTPVPETPVAESAEAEAPTPAVESAPAAAPTPSPALAASPVPTPAPTQDVPSSPSAEQQPVPQRSTVQGQAEQPAPRRRLVSTSLFDRRRPAAPPAPAPATASSPVAPEDPGATRIEPADDRIDVPDEQTQVPVTETAPAEPGPVTPGPAATPASASTPAPAATPASAVTPAAAATPAPAPARSQPAHRAASPVPEHSGARAGSRRELPPDLDTSLTYDDLFGKTVFRTIEDAAVRRREEDEEHADEVDAPERPGADVPDAGRADAASPGSVPSAQPAPSPSLAAPSPAPAPEHTGSDFIDWVPGVGRTAPEIAQTAAQRAATPPVAAPAYPQVHMPEPSAPAGAPGSPVAPPQQRPTAPPRRPTAPPASANPAAPAPGHQAGPTVAPASGPSSSRPDAVTHEVALPGLVCPRGHANAPERAVCAVCRLPLQGPVRPVARPALGQVMISTGGGFVLDRSAIIGRRPRASRVSVADMPQLITVPSPQQDVSRSHLELRLEGWHVLATDLGTTNGTTLHRPGADPVRLRPREGVGLGHEDVLDLGDGVLLRYLGVR</sequence>
<keyword evidence="5" id="KW-1185">Reference proteome</keyword>